<name>A0A392R073_9FABA</name>
<sequence>MNEECKAYAEKLFDTLARQRGIKGILGLYF</sequence>
<evidence type="ECO:0000313" key="1">
    <source>
        <dbReference type="EMBL" id="MCI29492.1"/>
    </source>
</evidence>
<dbReference type="EMBL" id="LXQA010172964">
    <property type="protein sequence ID" value="MCI29492.1"/>
    <property type="molecule type" value="Genomic_DNA"/>
</dbReference>
<dbReference type="AlphaFoldDB" id="A0A392R073"/>
<proteinExistence type="predicted"/>
<accession>A0A392R073</accession>
<protein>
    <submittedName>
        <fullName evidence="1">Uncharacterized protein</fullName>
    </submittedName>
</protein>
<evidence type="ECO:0000313" key="2">
    <source>
        <dbReference type="Proteomes" id="UP000265520"/>
    </source>
</evidence>
<reference evidence="1 2" key="1">
    <citation type="journal article" date="2018" name="Front. Plant Sci.">
        <title>Red Clover (Trifolium pratense) and Zigzag Clover (T. medium) - A Picture of Genomic Similarities and Differences.</title>
        <authorList>
            <person name="Dluhosova J."/>
            <person name="Istvanek J."/>
            <person name="Nedelnik J."/>
            <person name="Repkova J."/>
        </authorList>
    </citation>
    <scope>NUCLEOTIDE SEQUENCE [LARGE SCALE GENOMIC DNA]</scope>
    <source>
        <strain evidence="2">cv. 10/8</strain>
        <tissue evidence="1">Leaf</tissue>
    </source>
</reference>
<keyword evidence="2" id="KW-1185">Reference proteome</keyword>
<comment type="caution">
    <text evidence="1">The sequence shown here is derived from an EMBL/GenBank/DDBJ whole genome shotgun (WGS) entry which is preliminary data.</text>
</comment>
<dbReference type="Proteomes" id="UP000265520">
    <property type="component" value="Unassembled WGS sequence"/>
</dbReference>
<organism evidence="1 2">
    <name type="scientific">Trifolium medium</name>
    <dbReference type="NCBI Taxonomy" id="97028"/>
    <lineage>
        <taxon>Eukaryota</taxon>
        <taxon>Viridiplantae</taxon>
        <taxon>Streptophyta</taxon>
        <taxon>Embryophyta</taxon>
        <taxon>Tracheophyta</taxon>
        <taxon>Spermatophyta</taxon>
        <taxon>Magnoliopsida</taxon>
        <taxon>eudicotyledons</taxon>
        <taxon>Gunneridae</taxon>
        <taxon>Pentapetalae</taxon>
        <taxon>rosids</taxon>
        <taxon>fabids</taxon>
        <taxon>Fabales</taxon>
        <taxon>Fabaceae</taxon>
        <taxon>Papilionoideae</taxon>
        <taxon>50 kb inversion clade</taxon>
        <taxon>NPAAA clade</taxon>
        <taxon>Hologalegina</taxon>
        <taxon>IRL clade</taxon>
        <taxon>Trifolieae</taxon>
        <taxon>Trifolium</taxon>
    </lineage>
</organism>